<dbReference type="InterPro" id="IPR036397">
    <property type="entry name" value="RNaseH_sf"/>
</dbReference>
<dbReference type="PROSITE" id="PS50878">
    <property type="entry name" value="RT_POL"/>
    <property type="match status" value="1"/>
</dbReference>
<organism evidence="4 5">
    <name type="scientific">Centaurea solstitialis</name>
    <name type="common">yellow star-thistle</name>
    <dbReference type="NCBI Taxonomy" id="347529"/>
    <lineage>
        <taxon>Eukaryota</taxon>
        <taxon>Viridiplantae</taxon>
        <taxon>Streptophyta</taxon>
        <taxon>Embryophyta</taxon>
        <taxon>Tracheophyta</taxon>
        <taxon>Spermatophyta</taxon>
        <taxon>Magnoliopsida</taxon>
        <taxon>eudicotyledons</taxon>
        <taxon>Gunneridae</taxon>
        <taxon>Pentapetalae</taxon>
        <taxon>asterids</taxon>
        <taxon>campanulids</taxon>
        <taxon>Asterales</taxon>
        <taxon>Asteraceae</taxon>
        <taxon>Carduoideae</taxon>
        <taxon>Cardueae</taxon>
        <taxon>Centaureinae</taxon>
        <taxon>Centaurea</taxon>
    </lineage>
</organism>
<sequence length="1008" mass="115322">MEYDQVVLDHKHPDRKVFVGATLTPDIKNSIISFLQEHSDCFAWSHEDMVGIDPNIISHKLNVDPTFKPVKQKRRKFAPERNKVINDEVDNLLKTGKIREVKYPDSLANVVVVQKKNGKWRVCIDFTDLNKACPKDPFPLPHIDAMVDATAGHELLTFMDAYSGYNQILMHKDDQEKTAFMTDKGIYCYKVMPFGLKNAGSTYQRLVNKMFKDHLGRTMEVYIDDMLVKSERSHDHIQHLKQSFDILREYKMKLNPTKCSFGVRAGKFLGYMVTRRGIEASPEQIKAILEIQSPRNVKEVQKLTGRVAALNRFISRSSDKCHLFYNVLRKNKGFDWTEAHEEALQSLKKYMSNPPLLTKPIEGESLQLYLAVSNDAVSAVLVREGDQQQQPIYYISKSFLDAETRMISKVDGFDLKYQPRTAIKSQALADFVAEFSPGIEEPSYDEISSVMIHDNEPWTMHVDGASNARGSGLGVVLKSSHGGNMVYSIRCEFKTTNNEAEYEALIAGLDMAYNLGARWLHVRSDSLLVVNQINGEFQAKDSKMISYLKIAKDKIARFDKFSIEQIPRDLNMQADALANLGSAFNEPTLESVPIIHLMSPTIEENYLKNDQLPEDKLEARKVRLKSSRYTIFDDRLYRRSTTGLILRCVVNKQQVDRILQEMHDGECGNHSGGRSLANRISRQGYYWPTLREDAIRYVQRCNACQRHSGTSHLPSEPLHSVLIPWPFMRWGMDIVGKLPPAPGQKVFLLVLTDYFSKWIEAAAFSQVRDKEVISFIQYNIIYRFGVPSEITCDNGSQFISERTRKFCNERGIKLITSTPRYPQSNGLAESSNKTIINSIRKRLKAAKGRWVEELPSVLWANRTTPRTSTGQTPFLLVYGCEAVLPIEAQVPVARHRTIEQNSIDLCYDIDALEELRDKAFQRMASQKAMVERYFNKKVKIKVFQVGDYVLRRVFPNTQESNAGKLSIKWEGPYIITKIIGKGAYKISTIEGNEIPRSWNATHLKRYYF</sequence>
<dbReference type="PANTHER" id="PTHR48475:SF2">
    <property type="entry name" value="RIBONUCLEASE H"/>
    <property type="match status" value="1"/>
</dbReference>
<dbReference type="Pfam" id="PF17921">
    <property type="entry name" value="Integrase_H2C2"/>
    <property type="match status" value="1"/>
</dbReference>
<dbReference type="Gene3D" id="3.10.10.10">
    <property type="entry name" value="HIV Type 1 Reverse Transcriptase, subunit A, domain 1"/>
    <property type="match status" value="1"/>
</dbReference>
<name>A0AA38TP37_9ASTR</name>
<dbReference type="Pfam" id="PF00078">
    <property type="entry name" value="RVT_1"/>
    <property type="match status" value="1"/>
</dbReference>
<dbReference type="CDD" id="cd01647">
    <property type="entry name" value="RT_LTR"/>
    <property type="match status" value="1"/>
</dbReference>
<dbReference type="InterPro" id="IPR041577">
    <property type="entry name" value="RT_RNaseH_2"/>
</dbReference>
<dbReference type="InterPro" id="IPR001584">
    <property type="entry name" value="Integrase_cat-core"/>
</dbReference>
<feature type="domain" description="RNase H type-1" evidence="2">
    <location>
        <begin position="454"/>
        <end position="583"/>
    </location>
</feature>
<dbReference type="InterPro" id="IPR043502">
    <property type="entry name" value="DNA/RNA_pol_sf"/>
</dbReference>
<gene>
    <name evidence="4" type="ORF">OSB04_013525</name>
</gene>
<dbReference type="InterPro" id="IPR002156">
    <property type="entry name" value="RNaseH_domain"/>
</dbReference>
<evidence type="ECO:0000313" key="5">
    <source>
        <dbReference type="Proteomes" id="UP001172457"/>
    </source>
</evidence>
<evidence type="ECO:0000313" key="4">
    <source>
        <dbReference type="EMBL" id="KAJ9558911.1"/>
    </source>
</evidence>
<dbReference type="GO" id="GO:0015074">
    <property type="term" value="P:DNA integration"/>
    <property type="evidence" value="ECO:0007669"/>
    <property type="project" value="InterPro"/>
</dbReference>
<dbReference type="Pfam" id="PF17919">
    <property type="entry name" value="RT_RNaseH_2"/>
    <property type="match status" value="1"/>
</dbReference>
<dbReference type="SUPFAM" id="SSF56672">
    <property type="entry name" value="DNA/RNA polymerases"/>
    <property type="match status" value="1"/>
</dbReference>
<dbReference type="Gene3D" id="3.30.420.10">
    <property type="entry name" value="Ribonuclease H-like superfamily/Ribonuclease H"/>
    <property type="match status" value="2"/>
</dbReference>
<dbReference type="InterPro" id="IPR012337">
    <property type="entry name" value="RNaseH-like_sf"/>
</dbReference>
<dbReference type="InterPro" id="IPR000477">
    <property type="entry name" value="RT_dom"/>
</dbReference>
<proteinExistence type="predicted"/>
<feature type="domain" description="Integrase catalytic" evidence="3">
    <location>
        <begin position="722"/>
        <end position="881"/>
    </location>
</feature>
<dbReference type="Gene3D" id="1.10.340.70">
    <property type="match status" value="1"/>
</dbReference>
<dbReference type="PROSITE" id="PS50879">
    <property type="entry name" value="RNASE_H_1"/>
    <property type="match status" value="1"/>
</dbReference>
<dbReference type="PANTHER" id="PTHR48475">
    <property type="entry name" value="RIBONUCLEASE H"/>
    <property type="match status" value="1"/>
</dbReference>
<dbReference type="GO" id="GO:0004523">
    <property type="term" value="F:RNA-DNA hybrid ribonuclease activity"/>
    <property type="evidence" value="ECO:0007669"/>
    <property type="project" value="InterPro"/>
</dbReference>
<accession>A0AA38TP37</accession>
<dbReference type="Pfam" id="PF13456">
    <property type="entry name" value="RVT_3"/>
    <property type="match status" value="1"/>
</dbReference>
<dbReference type="EMBL" id="JARYMX010000003">
    <property type="protein sequence ID" value="KAJ9558911.1"/>
    <property type="molecule type" value="Genomic_DNA"/>
</dbReference>
<keyword evidence="5" id="KW-1185">Reference proteome</keyword>
<dbReference type="Pfam" id="PF00665">
    <property type="entry name" value="rve"/>
    <property type="match status" value="1"/>
</dbReference>
<evidence type="ECO:0000259" key="2">
    <source>
        <dbReference type="PROSITE" id="PS50879"/>
    </source>
</evidence>
<dbReference type="InterPro" id="IPR041588">
    <property type="entry name" value="Integrase_H2C2"/>
</dbReference>
<dbReference type="AlphaFoldDB" id="A0AA38TP37"/>
<protein>
    <submittedName>
        <fullName evidence="4">Uncharacterized protein</fullName>
    </submittedName>
</protein>
<dbReference type="Gene3D" id="3.30.70.270">
    <property type="match status" value="2"/>
</dbReference>
<dbReference type="SUPFAM" id="SSF53098">
    <property type="entry name" value="Ribonuclease H-like"/>
    <property type="match status" value="2"/>
</dbReference>
<evidence type="ECO:0000259" key="1">
    <source>
        <dbReference type="PROSITE" id="PS50878"/>
    </source>
</evidence>
<comment type="caution">
    <text evidence="4">The sequence shown here is derived from an EMBL/GenBank/DDBJ whole genome shotgun (WGS) entry which is preliminary data.</text>
</comment>
<dbReference type="PROSITE" id="PS50994">
    <property type="entry name" value="INTEGRASE"/>
    <property type="match status" value="1"/>
</dbReference>
<reference evidence="4" key="1">
    <citation type="submission" date="2023-03" db="EMBL/GenBank/DDBJ databases">
        <title>Chromosome-scale reference genome and RAD-based genetic map of yellow starthistle (Centaurea solstitialis) reveal putative structural variation and QTLs associated with invader traits.</title>
        <authorList>
            <person name="Reatini B."/>
            <person name="Cang F.A."/>
            <person name="Jiang Q."/>
            <person name="Mckibben M.T.W."/>
            <person name="Barker M.S."/>
            <person name="Rieseberg L.H."/>
            <person name="Dlugosch K.M."/>
        </authorList>
    </citation>
    <scope>NUCLEOTIDE SEQUENCE</scope>
    <source>
        <strain evidence="4">CAN-66</strain>
        <tissue evidence="4">Leaf</tissue>
    </source>
</reference>
<dbReference type="InterPro" id="IPR043128">
    <property type="entry name" value="Rev_trsase/Diguanyl_cyclase"/>
</dbReference>
<dbReference type="GO" id="GO:0003676">
    <property type="term" value="F:nucleic acid binding"/>
    <property type="evidence" value="ECO:0007669"/>
    <property type="project" value="InterPro"/>
</dbReference>
<evidence type="ECO:0000259" key="3">
    <source>
        <dbReference type="PROSITE" id="PS50994"/>
    </source>
</evidence>
<feature type="domain" description="Reverse transcriptase" evidence="1">
    <location>
        <begin position="94"/>
        <end position="273"/>
    </location>
</feature>
<dbReference type="Proteomes" id="UP001172457">
    <property type="component" value="Chromosome 3"/>
</dbReference>
<dbReference type="CDD" id="cd09279">
    <property type="entry name" value="RNase_HI_like"/>
    <property type="match status" value="1"/>
</dbReference>